<organism evidence="10 11">
    <name type="scientific">Tsuneonella aeria</name>
    <dbReference type="NCBI Taxonomy" id="1837929"/>
    <lineage>
        <taxon>Bacteria</taxon>
        <taxon>Pseudomonadati</taxon>
        <taxon>Pseudomonadota</taxon>
        <taxon>Alphaproteobacteria</taxon>
        <taxon>Sphingomonadales</taxon>
        <taxon>Erythrobacteraceae</taxon>
        <taxon>Tsuneonella</taxon>
    </lineage>
</organism>
<dbReference type="FunFam" id="2.40.110.10:FF:000002">
    <property type="entry name" value="Acyl-CoA dehydrogenase fadE12"/>
    <property type="match status" value="1"/>
</dbReference>
<sequence length="391" mass="42336">MQMSGMDPELFEQFIEQLERYVRERLIPAEREVIEADRIPDAIVQEMRDMGLFGLTVPEEFGGAGLNTSQYACVVKAMAYAAPAFRSIFSINVGMFNSAIKNGGTDAQKAEWWPRTAAGEIACFGLTEPGSGSDSAAMATTARPDPSGNGWILNGTKRYITNAPHASVGLIMARTEKEALPRNAHVSAFIVPMDAPGVTVGSPDAKMGQSGSHIADVILEDVHVPGEALLGGETGKGFVFAMKSLDNGRISVGAAATGYARRALDSALRYATERKAFGEPIANFQLIQQMLAESETEIYAAECMMADVTARADAGENILRKAAAFKVFASEMCGRVVDRVVQIYGGAGYLAEYDAERFFRDARIYRIYEGTTQILQLQIAKHMLRDFAAQA</sequence>
<dbReference type="Gene3D" id="2.40.110.10">
    <property type="entry name" value="Butyryl-CoA Dehydrogenase, subunit A, domain 2"/>
    <property type="match status" value="1"/>
</dbReference>
<comment type="caution">
    <text evidence="10">The sequence shown here is derived from an EMBL/GenBank/DDBJ whole genome shotgun (WGS) entry which is preliminary data.</text>
</comment>
<dbReference type="InterPro" id="IPR006089">
    <property type="entry name" value="Acyl-CoA_DH_CS"/>
</dbReference>
<gene>
    <name evidence="10" type="ORF">GRI40_10135</name>
</gene>
<evidence type="ECO:0000259" key="8">
    <source>
        <dbReference type="Pfam" id="PF02770"/>
    </source>
</evidence>
<dbReference type="RefSeq" id="WP_160611541.1">
    <property type="nucleotide sequence ID" value="NZ_WTZA01000001.1"/>
</dbReference>
<evidence type="ECO:0000256" key="3">
    <source>
        <dbReference type="ARBA" id="ARBA00022630"/>
    </source>
</evidence>
<dbReference type="PROSITE" id="PS00072">
    <property type="entry name" value="ACYL_COA_DH_1"/>
    <property type="match status" value="1"/>
</dbReference>
<keyword evidence="3 6" id="KW-0285">Flavoprotein</keyword>
<dbReference type="Pfam" id="PF02770">
    <property type="entry name" value="Acyl-CoA_dh_M"/>
    <property type="match status" value="1"/>
</dbReference>
<dbReference type="InterPro" id="IPR009075">
    <property type="entry name" value="AcylCo_DH/oxidase_C"/>
</dbReference>
<dbReference type="InterPro" id="IPR036250">
    <property type="entry name" value="AcylCo_DH-like_C"/>
</dbReference>
<evidence type="ECO:0000313" key="10">
    <source>
        <dbReference type="EMBL" id="MXO75574.1"/>
    </source>
</evidence>
<dbReference type="OrthoDB" id="7459120at2"/>
<dbReference type="EMBL" id="WTZA01000001">
    <property type="protein sequence ID" value="MXO75574.1"/>
    <property type="molecule type" value="Genomic_DNA"/>
</dbReference>
<name>A0A6I4TFX4_9SPHN</name>
<evidence type="ECO:0000256" key="6">
    <source>
        <dbReference type="RuleBase" id="RU362125"/>
    </source>
</evidence>
<keyword evidence="5 6" id="KW-0560">Oxidoreductase</keyword>
<dbReference type="InterPro" id="IPR009100">
    <property type="entry name" value="AcylCoA_DH/oxidase_NM_dom_sf"/>
</dbReference>
<dbReference type="InterPro" id="IPR006091">
    <property type="entry name" value="Acyl-CoA_Oxase/DH_mid-dom"/>
</dbReference>
<accession>A0A6I4TFX4</accession>
<evidence type="ECO:0000259" key="9">
    <source>
        <dbReference type="Pfam" id="PF02771"/>
    </source>
</evidence>
<dbReference type="GO" id="GO:0003995">
    <property type="term" value="F:acyl-CoA dehydrogenase activity"/>
    <property type="evidence" value="ECO:0007669"/>
    <property type="project" value="InterPro"/>
</dbReference>
<dbReference type="InterPro" id="IPR013786">
    <property type="entry name" value="AcylCoA_DH/ox_N"/>
</dbReference>
<dbReference type="SUPFAM" id="SSF47203">
    <property type="entry name" value="Acyl-CoA dehydrogenase C-terminal domain-like"/>
    <property type="match status" value="1"/>
</dbReference>
<evidence type="ECO:0000259" key="7">
    <source>
        <dbReference type="Pfam" id="PF00441"/>
    </source>
</evidence>
<feature type="domain" description="Acyl-CoA dehydrogenase/oxidase N-terminal" evidence="9">
    <location>
        <begin position="12"/>
        <end position="120"/>
    </location>
</feature>
<dbReference type="PROSITE" id="PS00073">
    <property type="entry name" value="ACYL_COA_DH_2"/>
    <property type="match status" value="1"/>
</dbReference>
<keyword evidence="4 6" id="KW-0274">FAD</keyword>
<reference evidence="10 11" key="1">
    <citation type="submission" date="2019-12" db="EMBL/GenBank/DDBJ databases">
        <title>Genomic-based taxomic classification of the family Erythrobacteraceae.</title>
        <authorList>
            <person name="Xu L."/>
        </authorList>
    </citation>
    <scope>NUCLEOTIDE SEQUENCE [LARGE SCALE GENOMIC DNA]</scope>
    <source>
        <strain evidence="10 11">100921-2</strain>
    </source>
</reference>
<evidence type="ECO:0000256" key="1">
    <source>
        <dbReference type="ARBA" id="ARBA00001974"/>
    </source>
</evidence>
<evidence type="ECO:0000256" key="2">
    <source>
        <dbReference type="ARBA" id="ARBA00009347"/>
    </source>
</evidence>
<dbReference type="Gene3D" id="1.20.140.10">
    <property type="entry name" value="Butyryl-CoA Dehydrogenase, subunit A, domain 3"/>
    <property type="match status" value="1"/>
</dbReference>
<dbReference type="PANTHER" id="PTHR43884">
    <property type="entry name" value="ACYL-COA DEHYDROGENASE"/>
    <property type="match status" value="1"/>
</dbReference>
<evidence type="ECO:0000313" key="11">
    <source>
        <dbReference type="Proteomes" id="UP000439522"/>
    </source>
</evidence>
<dbReference type="InterPro" id="IPR046373">
    <property type="entry name" value="Acyl-CoA_Oxase/DH_mid-dom_sf"/>
</dbReference>
<keyword evidence="11" id="KW-1185">Reference proteome</keyword>
<dbReference type="SUPFAM" id="SSF56645">
    <property type="entry name" value="Acyl-CoA dehydrogenase NM domain-like"/>
    <property type="match status" value="1"/>
</dbReference>
<evidence type="ECO:0000256" key="5">
    <source>
        <dbReference type="ARBA" id="ARBA00023002"/>
    </source>
</evidence>
<dbReference type="PANTHER" id="PTHR43884:SF12">
    <property type="entry name" value="ISOVALERYL-COA DEHYDROGENASE, MITOCHONDRIAL-RELATED"/>
    <property type="match status" value="1"/>
</dbReference>
<feature type="domain" description="Acyl-CoA dehydrogenase/oxidase C-terminal" evidence="7">
    <location>
        <begin position="235"/>
        <end position="384"/>
    </location>
</feature>
<dbReference type="FunFam" id="1.20.140.10:FF:000001">
    <property type="entry name" value="Acyl-CoA dehydrogenase"/>
    <property type="match status" value="1"/>
</dbReference>
<dbReference type="Pfam" id="PF00441">
    <property type="entry name" value="Acyl-CoA_dh_1"/>
    <property type="match status" value="1"/>
</dbReference>
<protein>
    <submittedName>
        <fullName evidence="10">Acyl-CoA dehydrogenase</fullName>
    </submittedName>
</protein>
<dbReference type="Pfam" id="PF02771">
    <property type="entry name" value="Acyl-CoA_dh_N"/>
    <property type="match status" value="1"/>
</dbReference>
<dbReference type="Gene3D" id="1.10.540.10">
    <property type="entry name" value="Acyl-CoA dehydrogenase/oxidase, N-terminal domain"/>
    <property type="match status" value="1"/>
</dbReference>
<dbReference type="PIRSF" id="PIRSF016578">
    <property type="entry name" value="HsaA"/>
    <property type="match status" value="1"/>
</dbReference>
<proteinExistence type="inferred from homology"/>
<evidence type="ECO:0000256" key="4">
    <source>
        <dbReference type="ARBA" id="ARBA00022827"/>
    </source>
</evidence>
<comment type="cofactor">
    <cofactor evidence="1 6">
        <name>FAD</name>
        <dbReference type="ChEBI" id="CHEBI:57692"/>
    </cofactor>
</comment>
<dbReference type="GO" id="GO:0050660">
    <property type="term" value="F:flavin adenine dinucleotide binding"/>
    <property type="evidence" value="ECO:0007669"/>
    <property type="project" value="InterPro"/>
</dbReference>
<dbReference type="AlphaFoldDB" id="A0A6I4TFX4"/>
<comment type="similarity">
    <text evidence="2 6">Belongs to the acyl-CoA dehydrogenase family.</text>
</comment>
<dbReference type="InterPro" id="IPR037069">
    <property type="entry name" value="AcylCoA_DH/ox_N_sf"/>
</dbReference>
<feature type="domain" description="Acyl-CoA oxidase/dehydrogenase middle" evidence="8">
    <location>
        <begin position="123"/>
        <end position="222"/>
    </location>
</feature>
<dbReference type="Proteomes" id="UP000439522">
    <property type="component" value="Unassembled WGS sequence"/>
</dbReference>